<feature type="transmembrane region" description="Helical" evidence="1">
    <location>
        <begin position="173"/>
        <end position="192"/>
    </location>
</feature>
<feature type="transmembrane region" description="Helical" evidence="1">
    <location>
        <begin position="66"/>
        <end position="91"/>
    </location>
</feature>
<comment type="caution">
    <text evidence="2">The sequence shown here is derived from an EMBL/GenBank/DDBJ whole genome shotgun (WGS) entry which is preliminary data.</text>
</comment>
<keyword evidence="3" id="KW-1185">Reference proteome</keyword>
<name>A0A917REH9_9ACTN</name>
<evidence type="ECO:0000313" key="2">
    <source>
        <dbReference type="EMBL" id="GGL03837.1"/>
    </source>
</evidence>
<organism evidence="2 3">
    <name type="scientific">Sphaerisporangium melleum</name>
    <dbReference type="NCBI Taxonomy" id="321316"/>
    <lineage>
        <taxon>Bacteria</taxon>
        <taxon>Bacillati</taxon>
        <taxon>Actinomycetota</taxon>
        <taxon>Actinomycetes</taxon>
        <taxon>Streptosporangiales</taxon>
        <taxon>Streptosporangiaceae</taxon>
        <taxon>Sphaerisporangium</taxon>
    </lineage>
</organism>
<keyword evidence="1" id="KW-1133">Transmembrane helix</keyword>
<gene>
    <name evidence="2" type="ORF">GCM10007964_52410</name>
</gene>
<sequence length="207" mass="20753">MPAGGAAAGLVAGAATFVLMPFERVMPPLADGLPDRALWPSVILVAVLAATVFVAVWRTGEPAQGFVALLCAGAVGCAVIAALGDAAWLLFPDRMPDIVPLNAGPPPVRHALSRMEAQDAYVAAIVWGGLLVAVLAAVIRPVTRRRTAALRTLTFAFAALTSVAAAAGGKSEAVLAALAAIVCGMLTPATAARAGLPDRPASTAAGD</sequence>
<feature type="transmembrane region" description="Helical" evidence="1">
    <location>
        <begin position="148"/>
        <end position="167"/>
    </location>
</feature>
<accession>A0A917REH9</accession>
<keyword evidence="1" id="KW-0472">Membrane</keyword>
<protein>
    <submittedName>
        <fullName evidence="2">Uncharacterized protein</fullName>
    </submittedName>
</protein>
<feature type="transmembrane region" description="Helical" evidence="1">
    <location>
        <begin position="120"/>
        <end position="139"/>
    </location>
</feature>
<keyword evidence="1" id="KW-0812">Transmembrane</keyword>
<evidence type="ECO:0000313" key="3">
    <source>
        <dbReference type="Proteomes" id="UP000645217"/>
    </source>
</evidence>
<evidence type="ECO:0000256" key="1">
    <source>
        <dbReference type="SAM" id="Phobius"/>
    </source>
</evidence>
<reference evidence="2" key="1">
    <citation type="journal article" date="2014" name="Int. J. Syst. Evol. Microbiol.">
        <title>Complete genome sequence of Corynebacterium casei LMG S-19264T (=DSM 44701T), isolated from a smear-ripened cheese.</title>
        <authorList>
            <consortium name="US DOE Joint Genome Institute (JGI-PGF)"/>
            <person name="Walter F."/>
            <person name="Albersmeier A."/>
            <person name="Kalinowski J."/>
            <person name="Ruckert C."/>
        </authorList>
    </citation>
    <scope>NUCLEOTIDE SEQUENCE</scope>
    <source>
        <strain evidence="2">JCM 13064</strain>
    </source>
</reference>
<dbReference type="Proteomes" id="UP000645217">
    <property type="component" value="Unassembled WGS sequence"/>
</dbReference>
<reference evidence="2" key="2">
    <citation type="submission" date="2020-09" db="EMBL/GenBank/DDBJ databases">
        <authorList>
            <person name="Sun Q."/>
            <person name="Ohkuma M."/>
        </authorList>
    </citation>
    <scope>NUCLEOTIDE SEQUENCE</scope>
    <source>
        <strain evidence="2">JCM 13064</strain>
    </source>
</reference>
<dbReference type="AlphaFoldDB" id="A0A917REH9"/>
<dbReference type="EMBL" id="BMNT01000031">
    <property type="protein sequence ID" value="GGL03837.1"/>
    <property type="molecule type" value="Genomic_DNA"/>
</dbReference>
<feature type="transmembrane region" description="Helical" evidence="1">
    <location>
        <begin position="38"/>
        <end position="57"/>
    </location>
</feature>
<proteinExistence type="predicted"/>